<reference evidence="2 3" key="1">
    <citation type="submission" date="2015-06" db="EMBL/GenBank/DDBJ databases">
        <title>Genome sequence of Mycobacterium kumamotonense strain Roo.</title>
        <authorList>
            <person name="Greninger A.L."/>
            <person name="Cunningham G."/>
            <person name="Miller S."/>
        </authorList>
    </citation>
    <scope>NUCLEOTIDE SEQUENCE [LARGE SCALE GENOMIC DNA]</scope>
    <source>
        <strain evidence="2 3">Roo</strain>
    </source>
</reference>
<sequence>MAQRDISSLRLATEVRVADITSNRAVGFGVSAEIFTTLDYGVCQLWAAALRRAGFGGIRYWARHDLEHTAACVAVFGAAGAPGEGVRDPLQSPVTEHLSARPDLIAAFESATGVTVLPVPDVDAIISRGDARDG</sequence>
<dbReference type="AlphaFoldDB" id="A0A1B8S8Q1"/>
<keyword evidence="3" id="KW-1185">Reference proteome</keyword>
<organism evidence="2 3">
    <name type="scientific">Mycolicibacter kumamotonensis</name>
    <dbReference type="NCBI Taxonomy" id="354243"/>
    <lineage>
        <taxon>Bacteria</taxon>
        <taxon>Bacillati</taxon>
        <taxon>Actinomycetota</taxon>
        <taxon>Actinomycetes</taxon>
        <taxon>Mycobacteriales</taxon>
        <taxon>Mycobacteriaceae</taxon>
        <taxon>Mycolicibacter</taxon>
    </lineage>
</organism>
<proteinExistence type="predicted"/>
<evidence type="ECO:0000313" key="2">
    <source>
        <dbReference type="EMBL" id="OBY29107.1"/>
    </source>
</evidence>
<dbReference type="Pfam" id="PF08808">
    <property type="entry name" value="RES"/>
    <property type="match status" value="1"/>
</dbReference>
<dbReference type="EMBL" id="LFOE01000185">
    <property type="protein sequence ID" value="OBY29107.1"/>
    <property type="molecule type" value="Genomic_DNA"/>
</dbReference>
<gene>
    <name evidence="2" type="ORF">ACT18_24890</name>
</gene>
<name>A0A1B8S8Q1_9MYCO</name>
<dbReference type="InterPro" id="IPR014914">
    <property type="entry name" value="RES_dom"/>
</dbReference>
<comment type="caution">
    <text evidence="2">The sequence shown here is derived from an EMBL/GenBank/DDBJ whole genome shotgun (WGS) entry which is preliminary data.</text>
</comment>
<feature type="domain" description="RES" evidence="1">
    <location>
        <begin position="4"/>
        <end position="88"/>
    </location>
</feature>
<dbReference type="PATRIC" id="fig|354243.3.peg.5230"/>
<dbReference type="Proteomes" id="UP000092668">
    <property type="component" value="Unassembled WGS sequence"/>
</dbReference>
<dbReference type="RefSeq" id="WP_019737198.1">
    <property type="nucleotide sequence ID" value="NZ_JAACYR010000044.1"/>
</dbReference>
<accession>A0A1B8S8Q1</accession>
<evidence type="ECO:0000313" key="3">
    <source>
        <dbReference type="Proteomes" id="UP000092668"/>
    </source>
</evidence>
<evidence type="ECO:0000259" key="1">
    <source>
        <dbReference type="Pfam" id="PF08808"/>
    </source>
</evidence>
<protein>
    <recommendedName>
        <fullName evidence="1">RES domain-containing protein</fullName>
    </recommendedName>
</protein>